<dbReference type="SUPFAM" id="SSF47694">
    <property type="entry name" value="Cytochrome c oxidase subunit h"/>
    <property type="match status" value="1"/>
</dbReference>
<dbReference type="AlphaFoldDB" id="B2AL14"/>
<comment type="similarity">
    <text evidence="4">Belongs to the cytochrome c oxidase subunit 6B family.</text>
</comment>
<keyword evidence="7" id="KW-1015">Disulfide bond</keyword>
<dbReference type="FunFam" id="1.10.10.140:FF:000003">
    <property type="entry name" value="Cytochrome c oxidase assembly factor 6"/>
    <property type="match status" value="1"/>
</dbReference>
<dbReference type="GeneID" id="6188834"/>
<sequence>MLLGVYYDGVVSSQSSIISLSFVSCFFDIPVSPSRVFQSSPRRQAQGNVFKKLNVWRIKCQRKISGCAVLPPAGAPLQPPVPVQRYVRLHNLTLNISSPPTPPPQPPGSPHFPQSLFPAGNCHHLQPSTSTTTISHHPTTASKTATMGWLSSSSPEDQRSQEIRAGTVAPSRAERARCWEARDGYFACLDKNNIVDALKEEKAAGKACGAEGKVFERDCAAQWVTYFKKWRVQDIQKRQRIKELEAQGANRLDVQTDFTPRG</sequence>
<evidence type="ECO:0000256" key="1">
    <source>
        <dbReference type="ARBA" id="ARBA00004123"/>
    </source>
</evidence>
<keyword evidence="5" id="KW-0963">Cytoplasm</keyword>
<protein>
    <submittedName>
        <fullName evidence="10">Podospora anserina S mat+ genomic DNA chromosome 5, supercontig 9</fullName>
    </submittedName>
</protein>
<dbReference type="Gene3D" id="1.10.10.140">
    <property type="entry name" value="Cytochrome c oxidase, subunit VIb"/>
    <property type="match status" value="1"/>
</dbReference>
<accession>B2AL14</accession>
<proteinExistence type="inferred from homology"/>
<dbReference type="GO" id="GO:0005758">
    <property type="term" value="C:mitochondrial intermembrane space"/>
    <property type="evidence" value="ECO:0007669"/>
    <property type="project" value="UniProtKB-SubCell"/>
</dbReference>
<keyword evidence="6" id="KW-0496">Mitochondrion</keyword>
<dbReference type="OrthoDB" id="5545577at2759"/>
<dbReference type="VEuPathDB" id="FungiDB:PODANS_5_9620"/>
<dbReference type="EMBL" id="CU633865">
    <property type="protein sequence ID" value="CAP64687.1"/>
    <property type="molecule type" value="Genomic_DNA"/>
</dbReference>
<evidence type="ECO:0000313" key="10">
    <source>
        <dbReference type="EMBL" id="CAP64687.1"/>
    </source>
</evidence>
<keyword evidence="8" id="KW-0539">Nucleus</keyword>
<dbReference type="GO" id="GO:0033617">
    <property type="term" value="P:mitochondrial respiratory chain complex IV assembly"/>
    <property type="evidence" value="ECO:0007669"/>
    <property type="project" value="TreeGrafter"/>
</dbReference>
<evidence type="ECO:0000256" key="7">
    <source>
        <dbReference type="ARBA" id="ARBA00023157"/>
    </source>
</evidence>
<dbReference type="InterPro" id="IPR048280">
    <property type="entry name" value="COX6B-like"/>
</dbReference>
<evidence type="ECO:0000256" key="4">
    <source>
        <dbReference type="ARBA" id="ARBA00006425"/>
    </source>
</evidence>
<evidence type="ECO:0000256" key="6">
    <source>
        <dbReference type="ARBA" id="ARBA00023128"/>
    </source>
</evidence>
<evidence type="ECO:0000256" key="3">
    <source>
        <dbReference type="ARBA" id="ARBA00004569"/>
    </source>
</evidence>
<gene>
    <name evidence="10" type="ORF">PODANS_5_9620</name>
</gene>
<name>B2AL14_PODAN</name>
<dbReference type="GO" id="GO:0005634">
    <property type="term" value="C:nucleus"/>
    <property type="evidence" value="ECO:0007669"/>
    <property type="project" value="UniProtKB-SubCell"/>
</dbReference>
<dbReference type="PANTHER" id="PTHR47677:SF1">
    <property type="entry name" value="CYTOCHROME C OXIDASE ASSEMBLY FACTOR 6"/>
    <property type="match status" value="1"/>
</dbReference>
<comment type="subcellular location">
    <subcellularLocation>
        <location evidence="2">Cytoplasm</location>
    </subcellularLocation>
    <subcellularLocation>
        <location evidence="3">Mitochondrion intermembrane space</location>
    </subcellularLocation>
    <subcellularLocation>
        <location evidence="1">Nucleus</location>
    </subcellularLocation>
</comment>
<organism evidence="10">
    <name type="scientific">Podospora anserina (strain S / ATCC MYA-4624 / DSM 980 / FGSC 10383)</name>
    <name type="common">Pleurage anserina</name>
    <dbReference type="NCBI Taxonomy" id="515849"/>
    <lineage>
        <taxon>Eukaryota</taxon>
        <taxon>Fungi</taxon>
        <taxon>Dikarya</taxon>
        <taxon>Ascomycota</taxon>
        <taxon>Pezizomycotina</taxon>
        <taxon>Sordariomycetes</taxon>
        <taxon>Sordariomycetidae</taxon>
        <taxon>Sordariales</taxon>
        <taxon>Podosporaceae</taxon>
        <taxon>Podospora</taxon>
        <taxon>Podospora anserina</taxon>
    </lineage>
</organism>
<dbReference type="InterPro" id="IPR036549">
    <property type="entry name" value="CX6/COA6-like_sf"/>
</dbReference>
<dbReference type="PANTHER" id="PTHR47677">
    <property type="entry name" value="CYTOCHROME C OXIDASE ASSEMBLY FACTOR 6"/>
    <property type="match status" value="1"/>
</dbReference>
<evidence type="ECO:0000256" key="8">
    <source>
        <dbReference type="ARBA" id="ARBA00023242"/>
    </source>
</evidence>
<dbReference type="Pfam" id="PF02297">
    <property type="entry name" value="COX6B"/>
    <property type="match status" value="1"/>
</dbReference>
<evidence type="ECO:0000256" key="9">
    <source>
        <dbReference type="SAM" id="MobiDB-lite"/>
    </source>
</evidence>
<dbReference type="HOGENOM" id="CLU_1062157_0_0_1"/>
<evidence type="ECO:0000256" key="2">
    <source>
        <dbReference type="ARBA" id="ARBA00004496"/>
    </source>
</evidence>
<dbReference type="RefSeq" id="XP_001904780.1">
    <property type="nucleotide sequence ID" value="XM_001904745.1"/>
</dbReference>
<dbReference type="KEGG" id="pan:PODANSg1802"/>
<evidence type="ECO:0000256" key="5">
    <source>
        <dbReference type="ARBA" id="ARBA00022490"/>
    </source>
</evidence>
<reference evidence="10" key="2">
    <citation type="submission" date="2008-07" db="EMBL/GenBank/DDBJ databases">
        <authorList>
            <person name="Genoscope - CEA"/>
        </authorList>
    </citation>
    <scope>NUCLEOTIDE SEQUENCE</scope>
    <source>
        <strain evidence="10">S mat+</strain>
    </source>
</reference>
<dbReference type="InterPro" id="IPR048281">
    <property type="entry name" value="COA6_fun"/>
</dbReference>
<feature type="region of interest" description="Disordered" evidence="9">
    <location>
        <begin position="147"/>
        <end position="168"/>
    </location>
</feature>
<reference evidence="10" key="1">
    <citation type="journal article" date="2008" name="Genome Biol.">
        <title>The genome sequence of the model ascomycete fungus Podospora anserina.</title>
        <authorList>
            <person name="Espagne E."/>
            <person name="Lespinet O."/>
            <person name="Malagnac F."/>
            <person name="Da Silva C."/>
            <person name="Jaillon O."/>
            <person name="Porcel B.M."/>
            <person name="Couloux A."/>
            <person name="Aury J.-M."/>
            <person name="Segurens B."/>
            <person name="Poulain J."/>
            <person name="Anthouard V."/>
            <person name="Grossetete S."/>
            <person name="Khalili H."/>
            <person name="Coppin E."/>
            <person name="Dequard-Chablat M."/>
            <person name="Picard M."/>
            <person name="Contamine V."/>
            <person name="Arnaise S."/>
            <person name="Bourdais A."/>
            <person name="Berteaux-Lecellier V."/>
            <person name="Gautheret D."/>
            <person name="de Vries R.P."/>
            <person name="Battaglia E."/>
            <person name="Coutinho P.M."/>
            <person name="Danchin E.G.J."/>
            <person name="Henrissat B."/>
            <person name="El Khoury R."/>
            <person name="Sainsard-Chanet A."/>
            <person name="Boivin A."/>
            <person name="Pinan-Lucarre B."/>
            <person name="Sellem C.H."/>
            <person name="Debuchy R."/>
            <person name="Wincker P."/>
            <person name="Weissenbach J."/>
            <person name="Silar P."/>
        </authorList>
    </citation>
    <scope>NUCLEOTIDE SEQUENCE [LARGE SCALE GENOMIC DNA]</scope>
    <source>
        <strain evidence="10">S mat+</strain>
    </source>
</reference>